<feature type="region of interest" description="Disordered" evidence="1">
    <location>
        <begin position="626"/>
        <end position="652"/>
    </location>
</feature>
<feature type="region of interest" description="Disordered" evidence="1">
    <location>
        <begin position="323"/>
        <end position="342"/>
    </location>
</feature>
<dbReference type="Proteomes" id="UP001303160">
    <property type="component" value="Unassembled WGS sequence"/>
</dbReference>
<sequence>MATNSQLYDGHDYIPISGPPSPQLLATTDGVSFVPPSVLLSPPGRENNSTASLLPPESGNPSSEIPRASQAESRRQSHFSTTSTDKEKPASQVWTVVWSWWPEIASFVLSLLCIPVLVILLRNYNTRPLSDWHLSITLNSVVAFISTVCRTSFIFPIVQALSQQRWNWFKSPRSLDDFRVIDDASRGPWGSLILMGRMRGRPLAVISCLVLVTSIATSTLTQAVVDYPSHMVPVEGNNTAVAKKIDQFHYTSGFRSGGRRFPLAQALRSSGSIPPSQLTPFLPPSCRTPECTWPEFNTMAICINMTNVTHLLTYDDLIPGTPEWRKKGKPRTNASLPNGVTFRPTGDFRAGRQVGLDIGIGAGVTSNWSDPPLQQEISSLSFNGTAGQRAELSSVFILHANPIRATEIMFHYCINRYNASVSENVPSSRLLSSTTKVGYEDESNPHGRKYLIDPNDGNVTYRFGSTSNFFLANHLADFWREDTGNCTGSTQLATIRDVLSVTMFYSWRAYEKGREEQGDLVEQDLFYYGMIRNVSLNIAMGLTNAMFDNTTEALSSIVPNGTAWKEETYILVRWEWLSLVAVQIVLSLVILILIIVQTSVLGVPVVKSSILPAFFAVGLTEREAADRMRGNPAGDNEESLETGESLKEKVGGPEESYALIGDLQRTQKGKWVLESLYRRA</sequence>
<dbReference type="Pfam" id="PF11374">
    <property type="entry name" value="DUF3176"/>
    <property type="match status" value="1"/>
</dbReference>
<feature type="transmembrane region" description="Helical" evidence="2">
    <location>
        <begin position="136"/>
        <end position="158"/>
    </location>
</feature>
<gene>
    <name evidence="3" type="ORF">QBC40DRAFT_269118</name>
</gene>
<dbReference type="InterPro" id="IPR021514">
    <property type="entry name" value="DUF3176"/>
</dbReference>
<organism evidence="3 4">
    <name type="scientific">Triangularia verruculosa</name>
    <dbReference type="NCBI Taxonomy" id="2587418"/>
    <lineage>
        <taxon>Eukaryota</taxon>
        <taxon>Fungi</taxon>
        <taxon>Dikarya</taxon>
        <taxon>Ascomycota</taxon>
        <taxon>Pezizomycotina</taxon>
        <taxon>Sordariomycetes</taxon>
        <taxon>Sordariomycetidae</taxon>
        <taxon>Sordariales</taxon>
        <taxon>Podosporaceae</taxon>
        <taxon>Triangularia</taxon>
    </lineage>
</organism>
<dbReference type="PANTHER" id="PTHR35394:SF5">
    <property type="entry name" value="DUF3176 DOMAIN-CONTAINING PROTEIN"/>
    <property type="match status" value="1"/>
</dbReference>
<feature type="transmembrane region" description="Helical" evidence="2">
    <location>
        <begin position="104"/>
        <end position="124"/>
    </location>
</feature>
<evidence type="ECO:0000313" key="3">
    <source>
        <dbReference type="EMBL" id="KAK4195627.1"/>
    </source>
</evidence>
<proteinExistence type="predicted"/>
<dbReference type="PANTHER" id="PTHR35394">
    <property type="entry name" value="DUF3176 DOMAIN-CONTAINING PROTEIN"/>
    <property type="match status" value="1"/>
</dbReference>
<comment type="caution">
    <text evidence="3">The sequence shown here is derived from an EMBL/GenBank/DDBJ whole genome shotgun (WGS) entry which is preliminary data.</text>
</comment>
<evidence type="ECO:0000313" key="4">
    <source>
        <dbReference type="Proteomes" id="UP001303160"/>
    </source>
</evidence>
<keyword evidence="2" id="KW-1133">Transmembrane helix</keyword>
<dbReference type="EMBL" id="MU864007">
    <property type="protein sequence ID" value="KAK4195627.1"/>
    <property type="molecule type" value="Genomic_DNA"/>
</dbReference>
<feature type="transmembrane region" description="Helical" evidence="2">
    <location>
        <begin position="203"/>
        <end position="225"/>
    </location>
</feature>
<name>A0AAN6XD61_9PEZI</name>
<dbReference type="AlphaFoldDB" id="A0AAN6XD61"/>
<accession>A0AAN6XD61</accession>
<keyword evidence="2" id="KW-0812">Transmembrane</keyword>
<reference evidence="3" key="2">
    <citation type="submission" date="2023-05" db="EMBL/GenBank/DDBJ databases">
        <authorList>
            <consortium name="Lawrence Berkeley National Laboratory"/>
            <person name="Steindorff A."/>
            <person name="Hensen N."/>
            <person name="Bonometti L."/>
            <person name="Westerberg I."/>
            <person name="Brannstrom I.O."/>
            <person name="Guillou S."/>
            <person name="Cros-Aarteil S."/>
            <person name="Calhoun S."/>
            <person name="Haridas S."/>
            <person name="Kuo A."/>
            <person name="Mondo S."/>
            <person name="Pangilinan J."/>
            <person name="Riley R."/>
            <person name="Labutti K."/>
            <person name="Andreopoulos B."/>
            <person name="Lipzen A."/>
            <person name="Chen C."/>
            <person name="Yanf M."/>
            <person name="Daum C."/>
            <person name="Ng V."/>
            <person name="Clum A."/>
            <person name="Ohm R."/>
            <person name="Martin F."/>
            <person name="Silar P."/>
            <person name="Natvig D."/>
            <person name="Lalanne C."/>
            <person name="Gautier V."/>
            <person name="Ament-Velasquez S.L."/>
            <person name="Kruys A."/>
            <person name="Hutchinson M.I."/>
            <person name="Powell A.J."/>
            <person name="Barry K."/>
            <person name="Miller A.N."/>
            <person name="Grigoriev I.V."/>
            <person name="Debuchy R."/>
            <person name="Gladieux P."/>
            <person name="Thoren M.H."/>
            <person name="Johannesson H."/>
        </authorList>
    </citation>
    <scope>NUCLEOTIDE SEQUENCE</scope>
    <source>
        <strain evidence="3">CBS 315.58</strain>
    </source>
</reference>
<evidence type="ECO:0000256" key="2">
    <source>
        <dbReference type="SAM" id="Phobius"/>
    </source>
</evidence>
<feature type="region of interest" description="Disordered" evidence="1">
    <location>
        <begin position="36"/>
        <end position="86"/>
    </location>
</feature>
<keyword evidence="4" id="KW-1185">Reference proteome</keyword>
<protein>
    <submittedName>
        <fullName evidence="3">Uncharacterized protein</fullName>
    </submittedName>
</protein>
<keyword evidence="2" id="KW-0472">Membrane</keyword>
<feature type="transmembrane region" description="Helical" evidence="2">
    <location>
        <begin position="576"/>
        <end position="595"/>
    </location>
</feature>
<reference evidence="3" key="1">
    <citation type="journal article" date="2023" name="Mol. Phylogenet. Evol.">
        <title>Genome-scale phylogeny and comparative genomics of the fungal order Sordariales.</title>
        <authorList>
            <person name="Hensen N."/>
            <person name="Bonometti L."/>
            <person name="Westerberg I."/>
            <person name="Brannstrom I.O."/>
            <person name="Guillou S."/>
            <person name="Cros-Aarteil S."/>
            <person name="Calhoun S."/>
            <person name="Haridas S."/>
            <person name="Kuo A."/>
            <person name="Mondo S."/>
            <person name="Pangilinan J."/>
            <person name="Riley R."/>
            <person name="LaButti K."/>
            <person name="Andreopoulos B."/>
            <person name="Lipzen A."/>
            <person name="Chen C."/>
            <person name="Yan M."/>
            <person name="Daum C."/>
            <person name="Ng V."/>
            <person name="Clum A."/>
            <person name="Steindorff A."/>
            <person name="Ohm R.A."/>
            <person name="Martin F."/>
            <person name="Silar P."/>
            <person name="Natvig D.O."/>
            <person name="Lalanne C."/>
            <person name="Gautier V."/>
            <person name="Ament-Velasquez S.L."/>
            <person name="Kruys A."/>
            <person name="Hutchinson M.I."/>
            <person name="Powell A.J."/>
            <person name="Barry K."/>
            <person name="Miller A.N."/>
            <person name="Grigoriev I.V."/>
            <person name="Debuchy R."/>
            <person name="Gladieux P."/>
            <person name="Hiltunen Thoren M."/>
            <person name="Johannesson H."/>
        </authorList>
    </citation>
    <scope>NUCLEOTIDE SEQUENCE</scope>
    <source>
        <strain evidence="3">CBS 315.58</strain>
    </source>
</reference>
<evidence type="ECO:0000256" key="1">
    <source>
        <dbReference type="SAM" id="MobiDB-lite"/>
    </source>
</evidence>